<reference evidence="1" key="1">
    <citation type="journal article" date="2012" name="Proc. Natl. Acad. Sci. U.S.A.">
        <title>Antigenic diversity is generated by distinct evolutionary mechanisms in African trypanosome species.</title>
        <authorList>
            <person name="Jackson A.P."/>
            <person name="Berry A."/>
            <person name="Aslett M."/>
            <person name="Allison H.C."/>
            <person name="Burton P."/>
            <person name="Vavrova-Anderson J."/>
            <person name="Brown R."/>
            <person name="Browne H."/>
            <person name="Corton N."/>
            <person name="Hauser H."/>
            <person name="Gamble J."/>
            <person name="Gilderthorp R."/>
            <person name="Marcello L."/>
            <person name="McQuillan J."/>
            <person name="Otto T.D."/>
            <person name="Quail M.A."/>
            <person name="Sanders M.J."/>
            <person name="van Tonder A."/>
            <person name="Ginger M.L."/>
            <person name="Field M.C."/>
            <person name="Barry J.D."/>
            <person name="Hertz-Fowler C."/>
            <person name="Berriman M."/>
        </authorList>
    </citation>
    <scope>NUCLEOTIDE SEQUENCE</scope>
    <source>
        <strain evidence="1">Y486</strain>
    </source>
</reference>
<dbReference type="EMBL" id="HE573022">
    <property type="protein sequence ID" value="CCC48479.1"/>
    <property type="molecule type" value="Genomic_DNA"/>
</dbReference>
<protein>
    <submittedName>
        <fullName evidence="1">Uncharacterized protein</fullName>
    </submittedName>
</protein>
<organism evidence="1">
    <name type="scientific">Trypanosoma vivax (strain Y486)</name>
    <dbReference type="NCBI Taxonomy" id="1055687"/>
    <lineage>
        <taxon>Eukaryota</taxon>
        <taxon>Discoba</taxon>
        <taxon>Euglenozoa</taxon>
        <taxon>Kinetoplastea</taxon>
        <taxon>Metakinetoplastina</taxon>
        <taxon>Trypanosomatida</taxon>
        <taxon>Trypanosomatidae</taxon>
        <taxon>Trypanosoma</taxon>
        <taxon>Duttonella</taxon>
    </lineage>
</organism>
<evidence type="ECO:0000313" key="1">
    <source>
        <dbReference type="EMBL" id="CCC48479.1"/>
    </source>
</evidence>
<sequence>MLRRKNYIGRQLRPSQLARDLLDPSDQLWCSTCHIAVQKARWEQHRSSRAHTLAYGKLQKMKQLSLDMWEKHRKAPLQEESSHTADVEAEFERFRAQQRERERLYCRS</sequence>
<dbReference type="AlphaFoldDB" id="G0TWZ0"/>
<proteinExistence type="predicted"/>
<dbReference type="VEuPathDB" id="TriTrypDB:TvY486_0602700"/>
<gene>
    <name evidence="1" type="ORF">TVY486_0602700</name>
</gene>
<name>G0TWZ0_TRYVY</name>
<accession>G0TWZ0</accession>